<proteinExistence type="predicted"/>
<dbReference type="Proteomes" id="UP001497457">
    <property type="component" value="Chromosome 10rd"/>
</dbReference>
<evidence type="ECO:0000256" key="1">
    <source>
        <dbReference type="SAM" id="MobiDB-lite"/>
    </source>
</evidence>
<dbReference type="InterPro" id="IPR001810">
    <property type="entry name" value="F-box_dom"/>
</dbReference>
<evidence type="ECO:0000259" key="2">
    <source>
        <dbReference type="Pfam" id="PF00646"/>
    </source>
</evidence>
<feature type="domain" description="F-box" evidence="2">
    <location>
        <begin position="48"/>
        <end position="86"/>
    </location>
</feature>
<name>A0ABC8VV29_9POAL</name>
<keyword evidence="4" id="KW-1185">Reference proteome</keyword>
<dbReference type="AlphaFoldDB" id="A0ABC8VV29"/>
<organism evidence="3 4">
    <name type="scientific">Urochloa decumbens</name>
    <dbReference type="NCBI Taxonomy" id="240449"/>
    <lineage>
        <taxon>Eukaryota</taxon>
        <taxon>Viridiplantae</taxon>
        <taxon>Streptophyta</taxon>
        <taxon>Embryophyta</taxon>
        <taxon>Tracheophyta</taxon>
        <taxon>Spermatophyta</taxon>
        <taxon>Magnoliopsida</taxon>
        <taxon>Liliopsida</taxon>
        <taxon>Poales</taxon>
        <taxon>Poaceae</taxon>
        <taxon>PACMAD clade</taxon>
        <taxon>Panicoideae</taxon>
        <taxon>Panicodae</taxon>
        <taxon>Paniceae</taxon>
        <taxon>Melinidinae</taxon>
        <taxon>Urochloa</taxon>
    </lineage>
</organism>
<sequence length="332" mass="36709">MDNQGSPPLLIRRRSRSLSEIPELGPSQATRDERRVEMGRQPSPLDVDDLLAEILLRLPALPSSLPRASLVCTRWRRMVTDPDFLRRFRARHWKPIGVFSTSSQSGRQDISFSFLSDQLGSIPPERFSVSVRCEGAGGGGDDCAWEFQGCRHGLVLLINRTRYGIRQMLVWNPVTGEQHLLGVPDFSDPSWNRPPFNMSGAVICPFGDKGPFKVAVAWNGSRSAHVCIYSSETGVWGDVVSAAVQSESLFVVGSRNVILGNSLYWILFGSQLRILEIDLGRENIAVIEVPLPPNACADHCGLCLTTLGRGGVPSLLVMSANLRAQLWERMED</sequence>
<dbReference type="PANTHER" id="PTHR32133">
    <property type="entry name" value="OS07G0120400 PROTEIN"/>
    <property type="match status" value="1"/>
</dbReference>
<reference evidence="3" key="1">
    <citation type="submission" date="2024-10" db="EMBL/GenBank/DDBJ databases">
        <authorList>
            <person name="Ryan C."/>
        </authorList>
    </citation>
    <scope>NUCLEOTIDE SEQUENCE [LARGE SCALE GENOMIC DNA]</scope>
</reference>
<dbReference type="Pfam" id="PF00646">
    <property type="entry name" value="F-box"/>
    <property type="match status" value="1"/>
</dbReference>
<feature type="region of interest" description="Disordered" evidence="1">
    <location>
        <begin position="1"/>
        <end position="42"/>
    </location>
</feature>
<evidence type="ECO:0000313" key="3">
    <source>
        <dbReference type="EMBL" id="CAL4897052.1"/>
    </source>
</evidence>
<protein>
    <recommendedName>
        <fullName evidence="2">F-box domain-containing protein</fullName>
    </recommendedName>
</protein>
<dbReference type="PANTHER" id="PTHR32133:SF378">
    <property type="entry name" value="F-BOX DOMAIN CONTAINING PROTEIN, EXPRESSED"/>
    <property type="match status" value="1"/>
</dbReference>
<dbReference type="InterPro" id="IPR036047">
    <property type="entry name" value="F-box-like_dom_sf"/>
</dbReference>
<dbReference type="SUPFAM" id="SSF81383">
    <property type="entry name" value="F-box domain"/>
    <property type="match status" value="1"/>
</dbReference>
<accession>A0ABC8VV29</accession>
<evidence type="ECO:0000313" key="4">
    <source>
        <dbReference type="Proteomes" id="UP001497457"/>
    </source>
</evidence>
<dbReference type="EMBL" id="OZ075120">
    <property type="protein sequence ID" value="CAL4897052.1"/>
    <property type="molecule type" value="Genomic_DNA"/>
</dbReference>
<gene>
    <name evidence="3" type="ORF">URODEC1_LOCUS7025</name>
</gene>
<feature type="compositionally biased region" description="Low complexity" evidence="1">
    <location>
        <begin position="1"/>
        <end position="10"/>
    </location>
</feature>
<dbReference type="Gene3D" id="1.20.1280.50">
    <property type="match status" value="1"/>
</dbReference>